<accession>A0A016VNB8</accession>
<dbReference type="EMBL" id="JARK01001343">
    <property type="protein sequence ID" value="EYC28915.1"/>
    <property type="molecule type" value="Genomic_DNA"/>
</dbReference>
<evidence type="ECO:0000313" key="2">
    <source>
        <dbReference type="Proteomes" id="UP000024635"/>
    </source>
</evidence>
<keyword evidence="2" id="KW-1185">Reference proteome</keyword>
<protein>
    <submittedName>
        <fullName evidence="1">Uncharacterized protein</fullName>
    </submittedName>
</protein>
<dbReference type="Proteomes" id="UP000024635">
    <property type="component" value="Unassembled WGS sequence"/>
</dbReference>
<gene>
    <name evidence="1" type="primary">Acey_s0007.g3497</name>
    <name evidence="1" type="ORF">Y032_0007g3497</name>
</gene>
<comment type="caution">
    <text evidence="1">The sequence shown here is derived from an EMBL/GenBank/DDBJ whole genome shotgun (WGS) entry which is preliminary data.</text>
</comment>
<reference evidence="2" key="1">
    <citation type="journal article" date="2015" name="Nat. Genet.">
        <title>The genome and transcriptome of the zoonotic hookworm Ancylostoma ceylanicum identify infection-specific gene families.</title>
        <authorList>
            <person name="Schwarz E.M."/>
            <person name="Hu Y."/>
            <person name="Antoshechkin I."/>
            <person name="Miller M.M."/>
            <person name="Sternberg P.W."/>
            <person name="Aroian R.V."/>
        </authorList>
    </citation>
    <scope>NUCLEOTIDE SEQUENCE</scope>
    <source>
        <strain evidence="2">HY135</strain>
    </source>
</reference>
<name>A0A016VNB8_9BILA</name>
<sequence length="77" mass="8352">MTDGAHGYIHLKGRGPPRFSCRRYQQILDLLATMIPTAKVTEVTKTLFLIGSKYPLLGAGADPLRAMLAARHSSNVG</sequence>
<proteinExistence type="predicted"/>
<organism evidence="1 2">
    <name type="scientific">Ancylostoma ceylanicum</name>
    <dbReference type="NCBI Taxonomy" id="53326"/>
    <lineage>
        <taxon>Eukaryota</taxon>
        <taxon>Metazoa</taxon>
        <taxon>Ecdysozoa</taxon>
        <taxon>Nematoda</taxon>
        <taxon>Chromadorea</taxon>
        <taxon>Rhabditida</taxon>
        <taxon>Rhabditina</taxon>
        <taxon>Rhabditomorpha</taxon>
        <taxon>Strongyloidea</taxon>
        <taxon>Ancylostomatidae</taxon>
        <taxon>Ancylostomatinae</taxon>
        <taxon>Ancylostoma</taxon>
    </lineage>
</organism>
<evidence type="ECO:0000313" key="1">
    <source>
        <dbReference type="EMBL" id="EYC28915.1"/>
    </source>
</evidence>
<dbReference type="AlphaFoldDB" id="A0A016VNB8"/>